<dbReference type="Gene3D" id="3.30.870.10">
    <property type="entry name" value="Endonuclease Chain A"/>
    <property type="match status" value="2"/>
</dbReference>
<evidence type="ECO:0000256" key="9">
    <source>
        <dbReference type="ARBA" id="ARBA00029594"/>
    </source>
</evidence>
<dbReference type="PANTHER" id="PTHR18896:SF76">
    <property type="entry name" value="PHOSPHOLIPASE"/>
    <property type="match status" value="1"/>
</dbReference>
<reference evidence="11 12" key="1">
    <citation type="submission" date="2019-12" db="EMBL/GenBank/DDBJ databases">
        <authorList>
            <person name="Feng G."/>
            <person name="Zhu H."/>
        </authorList>
    </citation>
    <scope>NUCLEOTIDE SEQUENCE [LARGE SCALE GENOMIC DNA]</scope>
    <source>
        <strain evidence="11 12">FGD1</strain>
    </source>
</reference>
<dbReference type="InterPro" id="IPR001736">
    <property type="entry name" value="PLipase_D/transphosphatidylase"/>
</dbReference>
<dbReference type="PROSITE" id="PS50035">
    <property type="entry name" value="PLD"/>
    <property type="match status" value="2"/>
</dbReference>
<keyword evidence="5" id="KW-0964">Secreted</keyword>
<comment type="function">
    <text evidence="2">Could be a virulence factor.</text>
</comment>
<dbReference type="GO" id="GO:0005576">
    <property type="term" value="C:extracellular region"/>
    <property type="evidence" value="ECO:0007669"/>
    <property type="project" value="UniProtKB-SubCell"/>
</dbReference>
<dbReference type="RefSeq" id="WP_160985790.1">
    <property type="nucleotide sequence ID" value="NZ_WVTD01000006.1"/>
</dbReference>
<name>A0A7X4K7H6_9SPHN</name>
<evidence type="ECO:0000313" key="11">
    <source>
        <dbReference type="EMBL" id="MYL98155.1"/>
    </source>
</evidence>
<feature type="domain" description="PLD phosphodiesterase" evidence="10">
    <location>
        <begin position="150"/>
        <end position="173"/>
    </location>
</feature>
<dbReference type="GO" id="GO:0004630">
    <property type="term" value="F:phospholipase D activity"/>
    <property type="evidence" value="ECO:0007669"/>
    <property type="project" value="UniProtKB-EC"/>
</dbReference>
<dbReference type="SMART" id="SM00155">
    <property type="entry name" value="PLDc"/>
    <property type="match status" value="2"/>
</dbReference>
<evidence type="ECO:0000256" key="3">
    <source>
        <dbReference type="ARBA" id="ARBA00004613"/>
    </source>
</evidence>
<sequence length="526" mass="60308">MNRECKGAPTAQAQGWDDSVSPSVWRYVHARRARVIIDAADYFEAIREAMGEARQRISLIGWDFDSRILLSSGRRWWQRGRRRKFPARLGSYMLWLVKRNPRLEIRLLKWNFAVFKYMLRGTMLFDLARWAKHPRIDFKFDAAHPVGCSHHQKIVVIDDVLAACGGIDMTSDRWDTPDHLPDDTRRRRPSGRLYGPWHDITMLMEGEVAGALGELGRERWKAAGGEELQPCLPQEDSPWPEGLEPQFENVEIGIARTRAEYGGCPQVSEIEKLFIEQIRRARRFIYAETQYFASRAIAEAICERLAEDNPPEFLIMNPRTADGWLEQKAMDTARVELVEVLEEADRHGRFRIFNPMAADGTPIYVHAKLMIVDDELLRVGSANMNNRSMGLDSECDVFIDMARPANAHVGPQITALRLRLLAEHCGISEEEVVAGIERHGSMAAMIDALNREGPRVGKYCEPLPLKDLSEAERAIGQSGVLDPERPGEMFEPVEHRGLFRRRGRLMRMRLIKKLRRSKRDEQSSRS</sequence>
<gene>
    <name evidence="11" type="ORF">GR702_10280</name>
</gene>
<evidence type="ECO:0000259" key="10">
    <source>
        <dbReference type="PROSITE" id="PS50035"/>
    </source>
</evidence>
<dbReference type="SUPFAM" id="SSF56024">
    <property type="entry name" value="Phospholipase D/nuclease"/>
    <property type="match status" value="2"/>
</dbReference>
<accession>A0A7X4K7H6</accession>
<keyword evidence="12" id="KW-1185">Reference proteome</keyword>
<dbReference type="AlphaFoldDB" id="A0A7X4K7H6"/>
<keyword evidence="6" id="KW-0677">Repeat</keyword>
<dbReference type="InterPro" id="IPR015679">
    <property type="entry name" value="PLipase_D_fam"/>
</dbReference>
<proteinExistence type="predicted"/>
<dbReference type="Pfam" id="PF13091">
    <property type="entry name" value="PLDc_2"/>
    <property type="match status" value="1"/>
</dbReference>
<comment type="subcellular location">
    <subcellularLocation>
        <location evidence="3">Secreted</location>
    </subcellularLocation>
</comment>
<dbReference type="PANTHER" id="PTHR18896">
    <property type="entry name" value="PHOSPHOLIPASE D"/>
    <property type="match status" value="1"/>
</dbReference>
<evidence type="ECO:0000256" key="7">
    <source>
        <dbReference type="ARBA" id="ARBA00022801"/>
    </source>
</evidence>
<dbReference type="GO" id="GO:0009395">
    <property type="term" value="P:phospholipid catabolic process"/>
    <property type="evidence" value="ECO:0007669"/>
    <property type="project" value="TreeGrafter"/>
</dbReference>
<keyword evidence="7" id="KW-0378">Hydrolase</keyword>
<dbReference type="InterPro" id="IPR025202">
    <property type="entry name" value="PLD-like_dom"/>
</dbReference>
<evidence type="ECO:0000313" key="12">
    <source>
        <dbReference type="Proteomes" id="UP000465810"/>
    </source>
</evidence>
<keyword evidence="8" id="KW-0443">Lipid metabolism</keyword>
<evidence type="ECO:0000256" key="1">
    <source>
        <dbReference type="ARBA" id="ARBA00000798"/>
    </source>
</evidence>
<dbReference type="CDD" id="cd09143">
    <property type="entry name" value="PLDc_vPLD1_2_like_bac_2"/>
    <property type="match status" value="1"/>
</dbReference>
<organism evidence="11 12">
    <name type="scientific">Novosphingobium silvae</name>
    <dbReference type="NCBI Taxonomy" id="2692619"/>
    <lineage>
        <taxon>Bacteria</taxon>
        <taxon>Pseudomonadati</taxon>
        <taxon>Pseudomonadota</taxon>
        <taxon>Alphaproteobacteria</taxon>
        <taxon>Sphingomonadales</taxon>
        <taxon>Sphingomonadaceae</taxon>
        <taxon>Novosphingobium</taxon>
    </lineage>
</organism>
<evidence type="ECO:0000256" key="2">
    <source>
        <dbReference type="ARBA" id="ARBA00003145"/>
    </source>
</evidence>
<comment type="caution">
    <text evidence="11">The sequence shown here is derived from an EMBL/GenBank/DDBJ whole genome shotgun (WGS) entry which is preliminary data.</text>
</comment>
<dbReference type="EMBL" id="WVTD01000006">
    <property type="protein sequence ID" value="MYL98155.1"/>
    <property type="molecule type" value="Genomic_DNA"/>
</dbReference>
<feature type="domain" description="PLD phosphodiesterase" evidence="10">
    <location>
        <begin position="361"/>
        <end position="388"/>
    </location>
</feature>
<protein>
    <recommendedName>
        <fullName evidence="4">Phospholipase D</fullName>
    </recommendedName>
    <alternativeName>
        <fullName evidence="9">Choline phosphatase</fullName>
    </alternativeName>
</protein>
<dbReference type="CDD" id="cd09140">
    <property type="entry name" value="PLDc_vPLD1_2_like_bac_1"/>
    <property type="match status" value="1"/>
</dbReference>
<evidence type="ECO:0000256" key="8">
    <source>
        <dbReference type="ARBA" id="ARBA00023098"/>
    </source>
</evidence>
<evidence type="ECO:0000256" key="4">
    <source>
        <dbReference type="ARBA" id="ARBA00018392"/>
    </source>
</evidence>
<evidence type="ECO:0000256" key="6">
    <source>
        <dbReference type="ARBA" id="ARBA00022737"/>
    </source>
</evidence>
<comment type="catalytic activity">
    <reaction evidence="1">
        <text>a 1,2-diacyl-sn-glycero-3-phosphocholine + H2O = a 1,2-diacyl-sn-glycero-3-phosphate + choline + H(+)</text>
        <dbReference type="Rhea" id="RHEA:14445"/>
        <dbReference type="ChEBI" id="CHEBI:15354"/>
        <dbReference type="ChEBI" id="CHEBI:15377"/>
        <dbReference type="ChEBI" id="CHEBI:15378"/>
        <dbReference type="ChEBI" id="CHEBI:57643"/>
        <dbReference type="ChEBI" id="CHEBI:58608"/>
        <dbReference type="EC" id="3.1.4.4"/>
    </reaction>
</comment>
<evidence type="ECO:0000256" key="5">
    <source>
        <dbReference type="ARBA" id="ARBA00022525"/>
    </source>
</evidence>
<dbReference type="Proteomes" id="UP000465810">
    <property type="component" value="Unassembled WGS sequence"/>
</dbReference>